<evidence type="ECO:0008006" key="3">
    <source>
        <dbReference type="Google" id="ProtNLM"/>
    </source>
</evidence>
<protein>
    <recommendedName>
        <fullName evidence="3">F-box domain-containing protein</fullName>
    </recommendedName>
</protein>
<dbReference type="Proteomes" id="UP000022910">
    <property type="component" value="Unassembled WGS sequence"/>
</dbReference>
<evidence type="ECO:0000313" key="2">
    <source>
        <dbReference type="Proteomes" id="UP000022910"/>
    </source>
</evidence>
<evidence type="ECO:0000313" key="1">
    <source>
        <dbReference type="EMBL" id="EXX74840.1"/>
    </source>
</evidence>
<proteinExistence type="predicted"/>
<organism evidence="1 2">
    <name type="scientific">Rhizophagus irregularis (strain DAOM 197198w)</name>
    <name type="common">Glomus intraradices</name>
    <dbReference type="NCBI Taxonomy" id="1432141"/>
    <lineage>
        <taxon>Eukaryota</taxon>
        <taxon>Fungi</taxon>
        <taxon>Fungi incertae sedis</taxon>
        <taxon>Mucoromycota</taxon>
        <taxon>Glomeromycotina</taxon>
        <taxon>Glomeromycetes</taxon>
        <taxon>Glomerales</taxon>
        <taxon>Glomeraceae</taxon>
        <taxon>Rhizophagus</taxon>
    </lineage>
</organism>
<accession>A0A015K5E0</accession>
<reference evidence="1 2" key="1">
    <citation type="submission" date="2014-02" db="EMBL/GenBank/DDBJ databases">
        <title>Single nucleus genome sequencing reveals high similarity among nuclei of an endomycorrhizal fungus.</title>
        <authorList>
            <person name="Lin K."/>
            <person name="Geurts R."/>
            <person name="Zhang Z."/>
            <person name="Limpens E."/>
            <person name="Saunders D.G."/>
            <person name="Mu D."/>
            <person name="Pang E."/>
            <person name="Cao H."/>
            <person name="Cha H."/>
            <person name="Lin T."/>
            <person name="Zhou Q."/>
            <person name="Shang Y."/>
            <person name="Li Y."/>
            <person name="Ivanov S."/>
            <person name="Sharma T."/>
            <person name="Velzen R.V."/>
            <person name="Ruijter N.D."/>
            <person name="Aanen D.K."/>
            <person name="Win J."/>
            <person name="Kamoun S."/>
            <person name="Bisseling T."/>
            <person name="Huang S."/>
        </authorList>
    </citation>
    <scope>NUCLEOTIDE SEQUENCE [LARGE SCALE GENOMIC DNA]</scope>
    <source>
        <strain evidence="2">DAOM197198w</strain>
    </source>
</reference>
<name>A0A015K5E0_RHIIW</name>
<comment type="caution">
    <text evidence="1">The sequence shown here is derived from an EMBL/GenBank/DDBJ whole genome shotgun (WGS) entry which is preliminary data.</text>
</comment>
<dbReference type="AlphaFoldDB" id="A0A015K5E0"/>
<dbReference type="EMBL" id="JEMT01012707">
    <property type="protein sequence ID" value="EXX74840.1"/>
    <property type="molecule type" value="Genomic_DNA"/>
</dbReference>
<dbReference type="HOGENOM" id="CLU_028913_8_1_1"/>
<dbReference type="OrthoDB" id="2324679at2759"/>
<gene>
    <name evidence="1" type="ORF">RirG_047470</name>
</gene>
<sequence length="509" mass="59759">MITELNIDCLIKIFEILENDHKSLHSCILVNKLWCQCAIPKLWKNPWRNGEKISSQVSLIKTYISAFPKESKEILLENGFELSSIESNSNKPHIFNYISLLRNLQIYHLESSIRYWFIETFNNKSISEYNKLSEYKLKLLIKEFFKFIFTQSPNLYTLNATSTYGNYDLLTDTIENIPQAKKCLSMITKFQCYKTISIEVKLYPAISKICQNIKRLHVGQVEISKDLILLINSQKDLKEIIIEKHFGMKLNNNPPSLNSKENEICSLNLKKSPSTTYLEFKATYFTMQLLPKFENLRELKVKANGSGIYSREQLEPLLNASLKKLEIFYWKCKHSIYLEIFSKFLLLNGQNLNKITIGARLFIDINNSGLLLNSIAITCFNLQYYEGPIMEDNIFEFRKLLEFCKNLKTLRLCPTREYRESLWDVPKQIYFDDLLDVITFVSPTSLKELRLVDTWTISLEPFKNFLFSRKKLEIPIEFCCNPSIIVLTEEICIEYQNNNILKFIKFNKE</sequence>
<keyword evidence="2" id="KW-1185">Reference proteome</keyword>